<dbReference type="PANTHER" id="PTHR37297">
    <property type="entry name" value="PROTEIN NRDI"/>
    <property type="match status" value="1"/>
</dbReference>
<dbReference type="PANTHER" id="PTHR37297:SF1">
    <property type="entry name" value="PROTEIN NRDI"/>
    <property type="match status" value="1"/>
</dbReference>
<dbReference type="PIRSF" id="PIRSF005087">
    <property type="entry name" value="NrdI"/>
    <property type="match status" value="1"/>
</dbReference>
<dbReference type="InterPro" id="IPR004465">
    <property type="entry name" value="RNR_NrdI"/>
</dbReference>
<reference evidence="4" key="1">
    <citation type="submission" date="2024-07" db="EMBL/GenBank/DDBJ databases">
        <title>Genome Analysis of a Potential Novel Vibrio Species Secreting pH- and Thermo-stable Alginate Lyase and its Application in Producing Alginate Oligosaccharides.</title>
        <authorList>
            <person name="Huang H."/>
            <person name="Bao K."/>
        </authorList>
    </citation>
    <scope>NUCLEOTIDE SEQUENCE</scope>
    <source>
        <strain evidence="4">HB236076</strain>
    </source>
</reference>
<dbReference type="Pfam" id="PF07972">
    <property type="entry name" value="Flavodoxin_NdrI"/>
    <property type="match status" value="1"/>
</dbReference>
<evidence type="ECO:0000313" key="4">
    <source>
        <dbReference type="EMBL" id="XDK23997.1"/>
    </source>
</evidence>
<dbReference type="RefSeq" id="WP_306100045.1">
    <property type="nucleotide sequence ID" value="NZ_CP162601.1"/>
</dbReference>
<name>A0AB39H7N9_9VIBR</name>
<organism evidence="4">
    <name type="scientific">Vibrio sp. HB236076</name>
    <dbReference type="NCBI Taxonomy" id="3232307"/>
    <lineage>
        <taxon>Bacteria</taxon>
        <taxon>Pseudomonadati</taxon>
        <taxon>Pseudomonadota</taxon>
        <taxon>Gammaproteobacteria</taxon>
        <taxon>Vibrionales</taxon>
        <taxon>Vibrionaceae</taxon>
        <taxon>Vibrio</taxon>
    </lineage>
</organism>
<sequence length="135" mass="15248">MADLVYFSSQSGNTQRFVERLNLDAMRLPIEAHAQTPLMAKPFVLVCPSYADGQGRGAVPKSVIHFLNQPQNRQWLRGVIGSGNRNFGVWFARAGDIIAEKCQVPVLYRFELAGTDNDVTRVKQGLTRFWEHNNE</sequence>
<dbReference type="GO" id="GO:0010181">
    <property type="term" value="F:FMN binding"/>
    <property type="evidence" value="ECO:0007669"/>
    <property type="project" value="InterPro"/>
</dbReference>
<dbReference type="HAMAP" id="MF_00128">
    <property type="entry name" value="NrdI"/>
    <property type="match status" value="1"/>
</dbReference>
<comment type="function">
    <text evidence="1 3">Probably involved in ribonucleotide reductase function.</text>
</comment>
<gene>
    <name evidence="3 4" type="primary">nrdI</name>
    <name evidence="4" type="ORF">AB0763_07055</name>
</gene>
<dbReference type="InterPro" id="IPR020852">
    <property type="entry name" value="RNR_Ib_NrdI_bac"/>
</dbReference>
<accession>A0AB39H7N9</accession>
<dbReference type="KEGG" id="vih:AB0763_07055"/>
<evidence type="ECO:0000256" key="3">
    <source>
        <dbReference type="HAMAP-Rule" id="MF_00128"/>
    </source>
</evidence>
<dbReference type="AlphaFoldDB" id="A0AB39H7N9"/>
<dbReference type="NCBIfam" id="TIGR00333">
    <property type="entry name" value="nrdI"/>
    <property type="match status" value="1"/>
</dbReference>
<dbReference type="SUPFAM" id="SSF52218">
    <property type="entry name" value="Flavoproteins"/>
    <property type="match status" value="1"/>
</dbReference>
<dbReference type="Gene3D" id="3.40.50.360">
    <property type="match status" value="1"/>
</dbReference>
<evidence type="ECO:0000256" key="1">
    <source>
        <dbReference type="ARBA" id="ARBA00003999"/>
    </source>
</evidence>
<dbReference type="InterPro" id="IPR029039">
    <property type="entry name" value="Flavoprotein-like_sf"/>
</dbReference>
<protein>
    <recommendedName>
        <fullName evidence="3">Protein NrdI</fullName>
    </recommendedName>
</protein>
<dbReference type="EMBL" id="CP162601">
    <property type="protein sequence ID" value="XDK23997.1"/>
    <property type="molecule type" value="Genomic_DNA"/>
</dbReference>
<proteinExistence type="inferred from homology"/>
<comment type="similarity">
    <text evidence="2 3">Belongs to the NrdI family.</text>
</comment>
<evidence type="ECO:0000256" key="2">
    <source>
        <dbReference type="ARBA" id="ARBA00009942"/>
    </source>
</evidence>